<name>A0ABY2UBA6_9PSED</name>
<dbReference type="InterPro" id="IPR052354">
    <property type="entry name" value="Cell_Wall_Dynamics_Protein"/>
</dbReference>
<evidence type="ECO:0000313" key="2">
    <source>
        <dbReference type="EMBL" id="TLG93561.1"/>
    </source>
</evidence>
<dbReference type="InterPro" id="IPR023346">
    <property type="entry name" value="Lysozyme-like_dom_sf"/>
</dbReference>
<feature type="domain" description="Glycoside hydrolase family 19 catalytic" evidence="1">
    <location>
        <begin position="41"/>
        <end position="136"/>
    </location>
</feature>
<comment type="caution">
    <text evidence="2">The sequence shown here is derived from an EMBL/GenBank/DDBJ whole genome shotgun (WGS) entry which is preliminary data.</text>
</comment>
<dbReference type="PANTHER" id="PTHR34408">
    <property type="entry name" value="FAMILY PROTEIN, PUTATIVE-RELATED"/>
    <property type="match status" value="1"/>
</dbReference>
<dbReference type="Gene3D" id="1.10.530.10">
    <property type="match status" value="1"/>
</dbReference>
<dbReference type="Pfam" id="PF00182">
    <property type="entry name" value="Glyco_hydro_19"/>
    <property type="match status" value="1"/>
</dbReference>
<dbReference type="RefSeq" id="WP_138449526.1">
    <property type="nucleotide sequence ID" value="NZ_VBVZ01000028.1"/>
</dbReference>
<dbReference type="SUPFAM" id="SSF53955">
    <property type="entry name" value="Lysozyme-like"/>
    <property type="match status" value="1"/>
</dbReference>
<protein>
    <submittedName>
        <fullName evidence="2">Glycoside hydrolase family 19 protein</fullName>
    </submittedName>
</protein>
<dbReference type="PANTHER" id="PTHR34408:SF1">
    <property type="entry name" value="GLYCOSYL HYDROLASE FAMILY 19 DOMAIN-CONTAINING PROTEIN HI_1415"/>
    <property type="match status" value="1"/>
</dbReference>
<proteinExistence type="predicted"/>
<accession>A0ABY2UBA6</accession>
<sequence>MPSTEQQLLQILPNAGHQAGVFVPVLNTAMNRYAIVGTLRVAAFIAQVGHESGQLRYVREIWGPTAQQLGYEGRADLGNTVKGDGSKFRGRGLIQITGRANYAACGEALGLDLISKPELLELPQWAAASAAWFWKINGLNTLADNGDFVKITRRINGGLTGKADRQELYDRALKVLA</sequence>
<evidence type="ECO:0000313" key="3">
    <source>
        <dbReference type="Proteomes" id="UP000304941"/>
    </source>
</evidence>
<gene>
    <name evidence="2" type="ORF">FEM54_03405</name>
</gene>
<organism evidence="2 3">
    <name type="scientific">Pseudomonas edaphica</name>
    <dbReference type="NCBI Taxonomy" id="2006980"/>
    <lineage>
        <taxon>Bacteria</taxon>
        <taxon>Pseudomonadati</taxon>
        <taxon>Pseudomonadota</taxon>
        <taxon>Gammaproteobacteria</taxon>
        <taxon>Pseudomonadales</taxon>
        <taxon>Pseudomonadaceae</taxon>
        <taxon>Pseudomonas</taxon>
    </lineage>
</organism>
<dbReference type="InterPro" id="IPR000726">
    <property type="entry name" value="Glyco_hydro_19_cat"/>
</dbReference>
<evidence type="ECO:0000259" key="1">
    <source>
        <dbReference type="Pfam" id="PF00182"/>
    </source>
</evidence>
<keyword evidence="2" id="KW-0378">Hydrolase</keyword>
<dbReference type="Proteomes" id="UP000304941">
    <property type="component" value="Unassembled WGS sequence"/>
</dbReference>
<dbReference type="EMBL" id="VBVZ01000028">
    <property type="protein sequence ID" value="TLG93561.1"/>
    <property type="molecule type" value="Genomic_DNA"/>
</dbReference>
<keyword evidence="3" id="KW-1185">Reference proteome</keyword>
<dbReference type="GO" id="GO:0016787">
    <property type="term" value="F:hydrolase activity"/>
    <property type="evidence" value="ECO:0007669"/>
    <property type="project" value="UniProtKB-KW"/>
</dbReference>
<reference evidence="2 3" key="1">
    <citation type="submission" date="2019-05" db="EMBL/GenBank/DDBJ databases">
        <title>Pseudomonas edaphica sp. nov., isolated from rhizospheric soil of Cistus ladanifer L. in Spain.</title>
        <authorList>
            <person name="Peix A."/>
        </authorList>
    </citation>
    <scope>NUCLEOTIDE SEQUENCE [LARGE SCALE GENOMIC DNA]</scope>
    <source>
        <strain evidence="2 3">RD25</strain>
    </source>
</reference>